<keyword evidence="2" id="KW-1133">Transmembrane helix</keyword>
<sequence length="122" mass="14469">MYGTMIHTEDDMEDDMEDGISECVICLDPLDGNASTQQVICPFDCNHRLHKVCFNDYLSFNSGDDVERVIDVKCPLCRRNIVIKKKYNWSSMFFRFMFCVFLCSTLMTLYYRVYLVFHHYLV</sequence>
<evidence type="ECO:0000313" key="4">
    <source>
        <dbReference type="EMBL" id="QOI90357.1"/>
    </source>
</evidence>
<organism evidence="4">
    <name type="scientific">Pyramimonas orientalis virus</name>
    <name type="common">PoV01</name>
    <dbReference type="NCBI Taxonomy" id="455367"/>
    <lineage>
        <taxon>Viruses</taxon>
        <taxon>Varidnaviria</taxon>
        <taxon>Bamfordvirae</taxon>
        <taxon>Nucleocytoviricota</taxon>
        <taxon>Megaviricetes</taxon>
        <taxon>Imitervirales</taxon>
        <taxon>Allomimiviridae</taxon>
        <taxon>Heliosvirus</taxon>
        <taxon>Heliosvirus raunefjordenense</taxon>
    </lineage>
</organism>
<evidence type="ECO:0000256" key="1">
    <source>
        <dbReference type="PROSITE-ProRule" id="PRU00175"/>
    </source>
</evidence>
<keyword evidence="2" id="KW-0472">Membrane</keyword>
<protein>
    <recommendedName>
        <fullName evidence="3">RING-type domain-containing protein</fullName>
    </recommendedName>
</protein>
<feature type="domain" description="RING-type" evidence="3">
    <location>
        <begin position="23"/>
        <end position="78"/>
    </location>
</feature>
<dbReference type="InterPro" id="IPR013083">
    <property type="entry name" value="Znf_RING/FYVE/PHD"/>
</dbReference>
<dbReference type="GO" id="GO:0008270">
    <property type="term" value="F:zinc ion binding"/>
    <property type="evidence" value="ECO:0007669"/>
    <property type="project" value="UniProtKB-KW"/>
</dbReference>
<dbReference type="EMBL" id="MT663535">
    <property type="protein sequence ID" value="QOI90357.1"/>
    <property type="molecule type" value="Genomic_DNA"/>
</dbReference>
<keyword evidence="1" id="KW-0862">Zinc</keyword>
<keyword evidence="1" id="KW-0479">Metal-binding</keyword>
<reference evidence="4" key="1">
    <citation type="submission" date="2020-06" db="EMBL/GenBank/DDBJ databases">
        <title>Lateral gene transfer of anion-conducting channel rhodopsins between green algae and giant viruses.</title>
        <authorList>
            <person name="Rozenberg A."/>
            <person name="Oppermann J."/>
            <person name="Wietek J."/>
            <person name="Fernandez Lahore R.G."/>
            <person name="Sandaa R.-A."/>
            <person name="Bratbak G."/>
            <person name="Hegemann P."/>
            <person name="Beja O."/>
        </authorList>
    </citation>
    <scope>NUCLEOTIDE SEQUENCE</scope>
    <source>
        <strain evidence="4">01B</strain>
    </source>
</reference>
<organismHost>
    <name type="scientific">Pyramimonas plurioculata</name>
    <dbReference type="NCBI Taxonomy" id="36893"/>
</organismHost>
<dbReference type="SUPFAM" id="SSF57850">
    <property type="entry name" value="RING/U-box"/>
    <property type="match status" value="1"/>
</dbReference>
<dbReference type="PROSITE" id="PS50089">
    <property type="entry name" value="ZF_RING_2"/>
    <property type="match status" value="1"/>
</dbReference>
<accession>A0A7M3UNS6</accession>
<keyword evidence="2" id="KW-0812">Transmembrane</keyword>
<dbReference type="SMART" id="SM00184">
    <property type="entry name" value="RING"/>
    <property type="match status" value="1"/>
</dbReference>
<dbReference type="Gene3D" id="3.30.40.10">
    <property type="entry name" value="Zinc/RING finger domain, C3HC4 (zinc finger)"/>
    <property type="match status" value="1"/>
</dbReference>
<gene>
    <name evidence="4" type="ORF">HWQ62_00220</name>
</gene>
<dbReference type="InterPro" id="IPR001841">
    <property type="entry name" value="Znf_RING"/>
</dbReference>
<proteinExistence type="predicted"/>
<dbReference type="Pfam" id="PF13639">
    <property type="entry name" value="zf-RING_2"/>
    <property type="match status" value="1"/>
</dbReference>
<evidence type="ECO:0000256" key="2">
    <source>
        <dbReference type="SAM" id="Phobius"/>
    </source>
</evidence>
<keyword evidence="1" id="KW-0863">Zinc-finger</keyword>
<feature type="transmembrane region" description="Helical" evidence="2">
    <location>
        <begin position="93"/>
        <end position="113"/>
    </location>
</feature>
<evidence type="ECO:0000259" key="3">
    <source>
        <dbReference type="PROSITE" id="PS50089"/>
    </source>
</evidence>
<name>A0A7M3UNS6_POV01</name>